<keyword evidence="9 14" id="KW-0808">Transferase</keyword>
<reference evidence="16 17" key="1">
    <citation type="journal article" date="2011" name="Genome Biol. Evol.">
        <title>Reductive evolution of bacterial genome in insect gut environment.</title>
        <authorList>
            <person name="Nikoh N."/>
            <person name="Hosokawa T."/>
            <person name="Ohshima K."/>
            <person name="Hattori M."/>
            <person name="Fukatsu T."/>
        </authorList>
    </citation>
    <scope>NUCLEOTIDE SEQUENCE [LARGE SCALE GENOMIC DNA]</scope>
    <source>
        <strain evidence="16 17">Mpkobe</strain>
    </source>
</reference>
<dbReference type="InterPro" id="IPR015424">
    <property type="entry name" value="PyrdxlP-dep_Trfase"/>
</dbReference>
<keyword evidence="8 14" id="KW-0028">Amino-acid biosynthesis</keyword>
<dbReference type="EC" id="2.6.1.9" evidence="5 14"/>
<proteinExistence type="inferred from homology"/>
<gene>
    <name evidence="14 16" type="primary">hisC</name>
    <name evidence="16" type="ORF">ICMP_464</name>
</gene>
<evidence type="ECO:0000256" key="10">
    <source>
        <dbReference type="ARBA" id="ARBA00022898"/>
    </source>
</evidence>
<evidence type="ECO:0000313" key="16">
    <source>
        <dbReference type="EMBL" id="BAH83315.1"/>
    </source>
</evidence>
<dbReference type="HOGENOM" id="CLU_017584_3_1_6"/>
<evidence type="ECO:0000256" key="4">
    <source>
        <dbReference type="ARBA" id="ARBA00011738"/>
    </source>
</evidence>
<dbReference type="SUPFAM" id="SSF53383">
    <property type="entry name" value="PLP-dependent transferases"/>
    <property type="match status" value="1"/>
</dbReference>
<dbReference type="PROSITE" id="PS00599">
    <property type="entry name" value="AA_TRANSFER_CLASS_2"/>
    <property type="match status" value="1"/>
</dbReference>
<dbReference type="KEGG" id="icp:ICMP_464"/>
<dbReference type="HAMAP" id="MF_01023">
    <property type="entry name" value="HisC_aminotrans_2"/>
    <property type="match status" value="1"/>
</dbReference>
<comment type="pathway">
    <text evidence="2 14">Amino-acid biosynthesis; L-histidine biosynthesis; L-histidine from 5-phospho-alpha-D-ribose 1-diphosphate: step 7/9.</text>
</comment>
<feature type="modified residue" description="N6-(pyridoxal phosphate)lysine" evidence="14">
    <location>
        <position position="213"/>
    </location>
</feature>
<feature type="domain" description="Aminotransferase class I/classII large" evidence="15">
    <location>
        <begin position="32"/>
        <end position="350"/>
    </location>
</feature>
<evidence type="ECO:0000256" key="6">
    <source>
        <dbReference type="ARBA" id="ARBA00018048"/>
    </source>
</evidence>
<dbReference type="GO" id="GO:0030170">
    <property type="term" value="F:pyridoxal phosphate binding"/>
    <property type="evidence" value="ECO:0007669"/>
    <property type="project" value="InterPro"/>
</dbReference>
<dbReference type="InterPro" id="IPR015421">
    <property type="entry name" value="PyrdxlP-dep_Trfase_major"/>
</dbReference>
<sequence length="356" mass="40294">MNFNIKALARKNIQTLIPYQSARRIGGVGDIWLNANEYPLPISYSLSAPLLNRYPECQPNKVITRYANYANLSPDQILVSRGADEAIELLIRTFCEPNQDAILICPPTYGMYKFSAMTLGVKCKAINTVFNWQLNLSAISDQLDDIKIIFLCNPNNPTGNILNPRDLKSLLKIIDSQIILVIDEAYVEFCPEATIVEWIKDHPNLVVLRTLSKAFALAGLRCGFTLANPLVINLLLKVIAPYPLSTLVADIASQVLNTKGIEMMRQRVNEITNNRSWLYKKLTECPYVEKIFPSEANYILVCFYNYHEVFKYLWNKGIILRDQNNNYGLKGCARISIGTIDECKKLIDALHILPMG</sequence>
<dbReference type="Pfam" id="PF00155">
    <property type="entry name" value="Aminotran_1_2"/>
    <property type="match status" value="1"/>
</dbReference>
<evidence type="ECO:0000256" key="5">
    <source>
        <dbReference type="ARBA" id="ARBA00012748"/>
    </source>
</evidence>
<dbReference type="GO" id="GO:0004400">
    <property type="term" value="F:histidinol-phosphate transaminase activity"/>
    <property type="evidence" value="ECO:0007669"/>
    <property type="project" value="UniProtKB-UniRule"/>
</dbReference>
<accession>C5WDA9</accession>
<keyword evidence="10 14" id="KW-0663">Pyridoxal phosphate</keyword>
<dbReference type="EMBL" id="AP010872">
    <property type="protein sequence ID" value="BAH83315.1"/>
    <property type="molecule type" value="Genomic_DNA"/>
</dbReference>
<dbReference type="AlphaFoldDB" id="C5WDA9"/>
<dbReference type="InterPro" id="IPR001917">
    <property type="entry name" value="Aminotrans_II_pyridoxalP_BS"/>
</dbReference>
<dbReference type="CDD" id="cd00609">
    <property type="entry name" value="AAT_like"/>
    <property type="match status" value="1"/>
</dbReference>
<comment type="similarity">
    <text evidence="3 14">Belongs to the class-II pyridoxal-phosphate-dependent aminotransferase family. Histidinol-phosphate aminotransferase subfamily.</text>
</comment>
<keyword evidence="17" id="KW-1185">Reference proteome</keyword>
<dbReference type="Gene3D" id="3.90.1150.10">
    <property type="entry name" value="Aspartate Aminotransferase, domain 1"/>
    <property type="match status" value="1"/>
</dbReference>
<comment type="cofactor">
    <cofactor evidence="1 14">
        <name>pyridoxal 5'-phosphate</name>
        <dbReference type="ChEBI" id="CHEBI:597326"/>
    </cofactor>
</comment>
<dbReference type="InterPro" id="IPR004839">
    <property type="entry name" value="Aminotransferase_I/II_large"/>
</dbReference>
<evidence type="ECO:0000256" key="3">
    <source>
        <dbReference type="ARBA" id="ARBA00007970"/>
    </source>
</evidence>
<dbReference type="Proteomes" id="UP000061704">
    <property type="component" value="Chromosome"/>
</dbReference>
<dbReference type="InterPro" id="IPR005861">
    <property type="entry name" value="HisP_aminotrans"/>
</dbReference>
<evidence type="ECO:0000256" key="9">
    <source>
        <dbReference type="ARBA" id="ARBA00022679"/>
    </source>
</evidence>
<evidence type="ECO:0000256" key="14">
    <source>
        <dbReference type="HAMAP-Rule" id="MF_01023"/>
    </source>
</evidence>
<evidence type="ECO:0000256" key="2">
    <source>
        <dbReference type="ARBA" id="ARBA00005011"/>
    </source>
</evidence>
<evidence type="ECO:0000256" key="13">
    <source>
        <dbReference type="ARBA" id="ARBA00047481"/>
    </source>
</evidence>
<evidence type="ECO:0000313" key="17">
    <source>
        <dbReference type="Proteomes" id="UP000061704"/>
    </source>
</evidence>
<dbReference type="RefSeq" id="WP_041069534.1">
    <property type="nucleotide sequence ID" value="NZ_AP010872.1"/>
</dbReference>
<name>C5WDA9_9ENTR</name>
<evidence type="ECO:0000256" key="1">
    <source>
        <dbReference type="ARBA" id="ARBA00001933"/>
    </source>
</evidence>
<organism evidence="16 17">
    <name type="scientific">Candidatus Ishikawaella capsulata Mpkobe</name>
    <dbReference type="NCBI Taxonomy" id="476281"/>
    <lineage>
        <taxon>Bacteria</taxon>
        <taxon>Pseudomonadati</taxon>
        <taxon>Pseudomonadota</taxon>
        <taxon>Gammaproteobacteria</taxon>
        <taxon>Enterobacterales</taxon>
        <taxon>Enterobacteriaceae</taxon>
        <taxon>Candidatus Ishikawella</taxon>
    </lineage>
</organism>
<dbReference type="Gene3D" id="3.40.640.10">
    <property type="entry name" value="Type I PLP-dependent aspartate aminotransferase-like (Major domain)"/>
    <property type="match status" value="1"/>
</dbReference>
<keyword evidence="7 14" id="KW-0032">Aminotransferase</keyword>
<evidence type="ECO:0000256" key="11">
    <source>
        <dbReference type="ARBA" id="ARBA00023102"/>
    </source>
</evidence>
<dbReference type="STRING" id="476281.ICMP_464"/>
<dbReference type="GO" id="GO:0000105">
    <property type="term" value="P:L-histidine biosynthetic process"/>
    <property type="evidence" value="ECO:0007669"/>
    <property type="project" value="UniProtKB-UniRule"/>
</dbReference>
<dbReference type="UniPathway" id="UPA00031">
    <property type="reaction ID" value="UER00012"/>
</dbReference>
<dbReference type="NCBIfam" id="TIGR01141">
    <property type="entry name" value="hisC"/>
    <property type="match status" value="1"/>
</dbReference>
<evidence type="ECO:0000256" key="8">
    <source>
        <dbReference type="ARBA" id="ARBA00022605"/>
    </source>
</evidence>
<evidence type="ECO:0000256" key="12">
    <source>
        <dbReference type="ARBA" id="ARBA00030262"/>
    </source>
</evidence>
<dbReference type="InterPro" id="IPR015422">
    <property type="entry name" value="PyrdxlP-dep_Trfase_small"/>
</dbReference>
<evidence type="ECO:0000259" key="15">
    <source>
        <dbReference type="Pfam" id="PF00155"/>
    </source>
</evidence>
<dbReference type="PANTHER" id="PTHR42885:SF2">
    <property type="entry name" value="HISTIDINOL-PHOSPHATE AMINOTRANSFERASE"/>
    <property type="match status" value="1"/>
</dbReference>
<comment type="catalytic activity">
    <reaction evidence="13 14">
        <text>L-histidinol phosphate + 2-oxoglutarate = 3-(imidazol-4-yl)-2-oxopropyl phosphate + L-glutamate</text>
        <dbReference type="Rhea" id="RHEA:23744"/>
        <dbReference type="ChEBI" id="CHEBI:16810"/>
        <dbReference type="ChEBI" id="CHEBI:29985"/>
        <dbReference type="ChEBI" id="CHEBI:57766"/>
        <dbReference type="ChEBI" id="CHEBI:57980"/>
        <dbReference type="EC" id="2.6.1.9"/>
    </reaction>
</comment>
<protein>
    <recommendedName>
        <fullName evidence="6 14">Histidinol-phosphate aminotransferase</fullName>
        <ecNumber evidence="5 14">2.6.1.9</ecNumber>
    </recommendedName>
    <alternativeName>
        <fullName evidence="12 14">Imidazole acetol-phosphate transaminase</fullName>
    </alternativeName>
</protein>
<evidence type="ECO:0000256" key="7">
    <source>
        <dbReference type="ARBA" id="ARBA00022576"/>
    </source>
</evidence>
<dbReference type="PANTHER" id="PTHR42885">
    <property type="entry name" value="HISTIDINOL-PHOSPHATE AMINOTRANSFERASE-RELATED"/>
    <property type="match status" value="1"/>
</dbReference>
<comment type="subunit">
    <text evidence="4 14">Homodimer.</text>
</comment>
<keyword evidence="11 14" id="KW-0368">Histidine biosynthesis</keyword>
<dbReference type="OrthoDB" id="9813612at2"/>